<name>A0A3L6DA95_MAIZE</name>
<evidence type="ECO:0000313" key="1">
    <source>
        <dbReference type="EMBL" id="PWZ05510.1"/>
    </source>
</evidence>
<dbReference type="EMBL" id="NCVQ01000010">
    <property type="protein sequence ID" value="PWZ05510.1"/>
    <property type="molecule type" value="Genomic_DNA"/>
</dbReference>
<protein>
    <submittedName>
        <fullName evidence="1">Uncharacterized protein</fullName>
    </submittedName>
</protein>
<organism evidence="1 2">
    <name type="scientific">Zea mays</name>
    <name type="common">Maize</name>
    <dbReference type="NCBI Taxonomy" id="4577"/>
    <lineage>
        <taxon>Eukaryota</taxon>
        <taxon>Viridiplantae</taxon>
        <taxon>Streptophyta</taxon>
        <taxon>Embryophyta</taxon>
        <taxon>Tracheophyta</taxon>
        <taxon>Spermatophyta</taxon>
        <taxon>Magnoliopsida</taxon>
        <taxon>Liliopsida</taxon>
        <taxon>Poales</taxon>
        <taxon>Poaceae</taxon>
        <taxon>PACMAD clade</taxon>
        <taxon>Panicoideae</taxon>
        <taxon>Andropogonodae</taxon>
        <taxon>Andropogoneae</taxon>
        <taxon>Tripsacinae</taxon>
        <taxon>Zea</taxon>
    </lineage>
</organism>
<gene>
    <name evidence="1" type="ORF">Zm00014a_031943</name>
</gene>
<evidence type="ECO:0000313" key="2">
    <source>
        <dbReference type="Proteomes" id="UP000251960"/>
    </source>
</evidence>
<dbReference type="AlphaFoldDB" id="A0A3L6DA95"/>
<dbReference type="PANTHER" id="PTHR47510">
    <property type="entry name" value="REVERSE TRANSCRIPTASE DOMAIN-CONTAINING PROTEIN"/>
    <property type="match status" value="1"/>
</dbReference>
<sequence>MWVKMATCIRKVVLEVFGVTKEGRGEPKDTWWWTEDVQKAIKEKKECYRSLFHDRSTVNIERYKVAKKTAKRVVSEAKGRAYDDLYRRLSIKEGEKDVYKMARIQERETRDLNQVKCIKDEMDQLLVKGQDIKQRWQRYFDNLFNGENETMDTQLDDSDDLNRCFVRRIQESKVKEALKRMKGGKAMSSDGPNKGVEMTWGYWYSLAKQVVQSYFSIKQDVR</sequence>
<reference evidence="1 2" key="1">
    <citation type="journal article" date="2018" name="Nat. Genet.">
        <title>Extensive intraspecific gene order and gene structural variations between Mo17 and other maize genomes.</title>
        <authorList>
            <person name="Sun S."/>
            <person name="Zhou Y."/>
            <person name="Chen J."/>
            <person name="Shi J."/>
            <person name="Zhao H."/>
            <person name="Zhao H."/>
            <person name="Song W."/>
            <person name="Zhang M."/>
            <person name="Cui Y."/>
            <person name="Dong X."/>
            <person name="Liu H."/>
            <person name="Ma X."/>
            <person name="Jiao Y."/>
            <person name="Wang B."/>
            <person name="Wei X."/>
            <person name="Stein J.C."/>
            <person name="Glaubitz J.C."/>
            <person name="Lu F."/>
            <person name="Yu G."/>
            <person name="Liang C."/>
            <person name="Fengler K."/>
            <person name="Li B."/>
            <person name="Rafalski A."/>
            <person name="Schnable P.S."/>
            <person name="Ware D.H."/>
            <person name="Buckler E.S."/>
            <person name="Lai J."/>
        </authorList>
    </citation>
    <scope>NUCLEOTIDE SEQUENCE [LARGE SCALE GENOMIC DNA]</scope>
    <source>
        <strain evidence="2">cv. Missouri 17</strain>
        <tissue evidence="1">Seedling</tissue>
    </source>
</reference>
<accession>A0A3L6DA95</accession>
<dbReference type="Proteomes" id="UP000251960">
    <property type="component" value="Chromosome 9"/>
</dbReference>
<proteinExistence type="predicted"/>
<comment type="caution">
    <text evidence="1">The sequence shown here is derived from an EMBL/GenBank/DDBJ whole genome shotgun (WGS) entry which is preliminary data.</text>
</comment>
<dbReference type="PANTHER" id="PTHR47510:SF3">
    <property type="entry name" value="ENDO_EXONUCLEASE_PHOSPHATASE DOMAIN-CONTAINING PROTEIN"/>
    <property type="match status" value="1"/>
</dbReference>